<feature type="transmembrane region" description="Helical" evidence="1">
    <location>
        <begin position="29"/>
        <end position="50"/>
    </location>
</feature>
<dbReference type="GeneID" id="117645307"/>
<keyword evidence="1" id="KW-1133">Transmembrane helix</keyword>
<proteinExistence type="predicted"/>
<organism evidence="3">
    <name type="scientific">Thrips palmi</name>
    <name type="common">Melon thrips</name>
    <dbReference type="NCBI Taxonomy" id="161013"/>
    <lineage>
        <taxon>Eukaryota</taxon>
        <taxon>Metazoa</taxon>
        <taxon>Ecdysozoa</taxon>
        <taxon>Arthropoda</taxon>
        <taxon>Hexapoda</taxon>
        <taxon>Insecta</taxon>
        <taxon>Pterygota</taxon>
        <taxon>Neoptera</taxon>
        <taxon>Paraneoptera</taxon>
        <taxon>Thysanoptera</taxon>
        <taxon>Terebrantia</taxon>
        <taxon>Thripoidea</taxon>
        <taxon>Thripidae</taxon>
        <taxon>Thrips</taxon>
    </lineage>
</organism>
<name>A0A6P8YUS7_THRPL</name>
<dbReference type="InterPro" id="IPR026788">
    <property type="entry name" value="Tmem141"/>
</dbReference>
<keyword evidence="2" id="KW-1185">Reference proteome</keyword>
<dbReference type="OrthoDB" id="8191860at2759"/>
<dbReference type="RefSeq" id="XP_034241271.1">
    <property type="nucleotide sequence ID" value="XM_034385380.1"/>
</dbReference>
<dbReference type="Proteomes" id="UP000515158">
    <property type="component" value="Unplaced"/>
</dbReference>
<dbReference type="InterPro" id="IPR038259">
    <property type="entry name" value="Tmem141_sf"/>
</dbReference>
<evidence type="ECO:0000256" key="1">
    <source>
        <dbReference type="SAM" id="Phobius"/>
    </source>
</evidence>
<accession>A0A6P8YUS7</accession>
<evidence type="ECO:0000313" key="3">
    <source>
        <dbReference type="RefSeq" id="XP_034241270.1"/>
    </source>
</evidence>
<evidence type="ECO:0000313" key="2">
    <source>
        <dbReference type="Proteomes" id="UP000515158"/>
    </source>
</evidence>
<dbReference type="Gene3D" id="1.10.3350.20">
    <property type="entry name" value="Tmem141 protein family"/>
    <property type="match status" value="1"/>
</dbReference>
<reference evidence="3 4" key="1">
    <citation type="submission" date="2025-04" db="UniProtKB">
        <authorList>
            <consortium name="RefSeq"/>
        </authorList>
    </citation>
    <scope>IDENTIFICATION</scope>
    <source>
        <tissue evidence="3 4">Total insect</tissue>
    </source>
</reference>
<evidence type="ECO:0000313" key="4">
    <source>
        <dbReference type="RefSeq" id="XP_034241271.1"/>
    </source>
</evidence>
<dbReference type="KEGG" id="tpal:117645307"/>
<gene>
    <name evidence="3 4" type="primary">LOC117645307</name>
</gene>
<dbReference type="Pfam" id="PF15110">
    <property type="entry name" value="TMEM141"/>
    <property type="match status" value="1"/>
</dbReference>
<sequence>MDQSAKPTEPPIDQLSLNLRIKKYKECCYRSYAAGLAALSIATSASYFILKKFPIYNKYSIVVSGGIGSVVGYIVSKEMSQECNLILKAHRESMRNPVQPDSNEGAIADLK</sequence>
<keyword evidence="1" id="KW-0812">Transmembrane</keyword>
<protein>
    <submittedName>
        <fullName evidence="3 4">Uncharacterized protein LOC117645307</fullName>
    </submittedName>
</protein>
<feature type="transmembrane region" description="Helical" evidence="1">
    <location>
        <begin position="56"/>
        <end position="75"/>
    </location>
</feature>
<dbReference type="AlphaFoldDB" id="A0A6P8YUS7"/>
<keyword evidence="1" id="KW-0472">Membrane</keyword>
<dbReference type="RefSeq" id="XP_034241270.1">
    <property type="nucleotide sequence ID" value="XM_034385379.1"/>
</dbReference>